<proteinExistence type="predicted"/>
<accession>A0A3M7QYT5</accession>
<feature type="non-terminal residue" evidence="1">
    <location>
        <position position="1"/>
    </location>
</feature>
<keyword evidence="2" id="KW-1185">Reference proteome</keyword>
<organism evidence="1 2">
    <name type="scientific">Brachionus plicatilis</name>
    <name type="common">Marine rotifer</name>
    <name type="synonym">Brachionus muelleri</name>
    <dbReference type="NCBI Taxonomy" id="10195"/>
    <lineage>
        <taxon>Eukaryota</taxon>
        <taxon>Metazoa</taxon>
        <taxon>Spiralia</taxon>
        <taxon>Gnathifera</taxon>
        <taxon>Rotifera</taxon>
        <taxon>Eurotatoria</taxon>
        <taxon>Monogononta</taxon>
        <taxon>Pseudotrocha</taxon>
        <taxon>Ploima</taxon>
        <taxon>Brachionidae</taxon>
        <taxon>Brachionus</taxon>
    </lineage>
</organism>
<name>A0A3M7QYT5_BRAPC</name>
<protein>
    <submittedName>
        <fullName evidence="1">Uncharacterized protein</fullName>
    </submittedName>
</protein>
<sequence length="594" mass="69458">FVFIREILQSFAIVFMPEFISEYIIKRTQKIKKHNKKSHIIGCAYRLKLMNFDKIGLEIPISNKRKRGAFIKTKSALEFQPSELFSNKENGIESLEEDDVVETTSKRAIMEKTNEIKSSSIQISCEKCNTKIYDLIELIFTGFVDRYYLCSILRASFNGVACVYLFKLIMPLFKTNRRVTTPQEATSSKRSREEDEAPMPIKRQRFQILKHCILNASLTSEDTVLELFENVRIIGVDKEGFTGKKHYYILGIPKLFKRAARNLSKITLEQMGISHHLARQAFNSMYYGEIKDFNHYENLVNYIQRKKVIYENTNITWVSQGNRVMDTIERMKAPNKFSKDDMAHFRRMYPEPNSWHADVIKLKLTKSYTDQLEQMEAQRCDEDSKKPLIDSDYEKLAPFKAYLEPLRNVRVKVDGHETNSGWCLVICGKAATYKTTANLILAQSYGPYHVWTGHQYIEKDVLKYDDAARAQIEQLVIEEMAWTSLPHKKTLDDTLCSGADLNIRLAKNKSWLEGLKMKIKRFFMSYNPDNIIDFETLNKKINSKMEFKRRFYVLDFDSLEYANLFAKPKGKWTEDLIPNMLIIIYMLMQRTSLL</sequence>
<dbReference type="EMBL" id="REGN01004785">
    <property type="protein sequence ID" value="RNA16168.1"/>
    <property type="molecule type" value="Genomic_DNA"/>
</dbReference>
<dbReference type="Proteomes" id="UP000276133">
    <property type="component" value="Unassembled WGS sequence"/>
</dbReference>
<dbReference type="AlphaFoldDB" id="A0A3M7QYT5"/>
<gene>
    <name evidence="1" type="ORF">BpHYR1_029846</name>
</gene>
<evidence type="ECO:0000313" key="2">
    <source>
        <dbReference type="Proteomes" id="UP000276133"/>
    </source>
</evidence>
<reference evidence="1 2" key="1">
    <citation type="journal article" date="2018" name="Sci. Rep.">
        <title>Genomic signatures of local adaptation to the degree of environmental predictability in rotifers.</title>
        <authorList>
            <person name="Franch-Gras L."/>
            <person name="Hahn C."/>
            <person name="Garcia-Roger E.M."/>
            <person name="Carmona M.J."/>
            <person name="Serra M."/>
            <person name="Gomez A."/>
        </authorList>
    </citation>
    <scope>NUCLEOTIDE SEQUENCE [LARGE SCALE GENOMIC DNA]</scope>
    <source>
        <strain evidence="1">HYR1</strain>
    </source>
</reference>
<evidence type="ECO:0000313" key="1">
    <source>
        <dbReference type="EMBL" id="RNA16168.1"/>
    </source>
</evidence>
<comment type="caution">
    <text evidence="1">The sequence shown here is derived from an EMBL/GenBank/DDBJ whole genome shotgun (WGS) entry which is preliminary data.</text>
</comment>